<keyword evidence="7" id="KW-1185">Reference proteome</keyword>
<organism evidence="6 7">
    <name type="scientific">Mya arenaria</name>
    <name type="common">Soft-shell clam</name>
    <dbReference type="NCBI Taxonomy" id="6604"/>
    <lineage>
        <taxon>Eukaryota</taxon>
        <taxon>Metazoa</taxon>
        <taxon>Spiralia</taxon>
        <taxon>Lophotrochozoa</taxon>
        <taxon>Mollusca</taxon>
        <taxon>Bivalvia</taxon>
        <taxon>Autobranchia</taxon>
        <taxon>Heteroconchia</taxon>
        <taxon>Euheterodonta</taxon>
        <taxon>Imparidentia</taxon>
        <taxon>Neoheterodontei</taxon>
        <taxon>Myida</taxon>
        <taxon>Myoidea</taxon>
        <taxon>Myidae</taxon>
        <taxon>Mya</taxon>
    </lineage>
</organism>
<feature type="region of interest" description="Disordered" evidence="4">
    <location>
        <begin position="1"/>
        <end position="22"/>
    </location>
</feature>
<dbReference type="PANTHER" id="PTHR46171">
    <property type="entry name" value="GH10160P"/>
    <property type="match status" value="1"/>
</dbReference>
<reference evidence="6" key="1">
    <citation type="submission" date="2022-11" db="EMBL/GenBank/DDBJ databases">
        <title>Centuries of genome instability and evolution in soft-shell clam transmissible cancer (bioRxiv).</title>
        <authorList>
            <person name="Hart S.F.M."/>
            <person name="Yonemitsu M.A."/>
            <person name="Giersch R.M."/>
            <person name="Beal B.F."/>
            <person name="Arriagada G."/>
            <person name="Davis B.W."/>
            <person name="Ostrander E.A."/>
            <person name="Goff S.P."/>
            <person name="Metzger M.J."/>
        </authorList>
    </citation>
    <scope>NUCLEOTIDE SEQUENCE</scope>
    <source>
        <strain evidence="6">MELC-2E11</strain>
        <tissue evidence="6">Siphon/mantle</tissue>
    </source>
</reference>
<keyword evidence="1 3" id="KW-0479">Metal-binding</keyword>
<protein>
    <submittedName>
        <fullName evidence="6">RNF44-like protein</fullName>
    </submittedName>
</protein>
<feature type="compositionally biased region" description="Basic and acidic residues" evidence="4">
    <location>
        <begin position="139"/>
        <end position="154"/>
    </location>
</feature>
<dbReference type="PANTHER" id="PTHR46171:SF3">
    <property type="entry name" value="GH10160P"/>
    <property type="match status" value="1"/>
</dbReference>
<feature type="region of interest" description="Disordered" evidence="4">
    <location>
        <begin position="132"/>
        <end position="154"/>
    </location>
</feature>
<dbReference type="EMBL" id="CP111028">
    <property type="protein sequence ID" value="WAR30638.1"/>
    <property type="molecule type" value="Genomic_DNA"/>
</dbReference>
<dbReference type="SMART" id="SM00184">
    <property type="entry name" value="RING"/>
    <property type="match status" value="1"/>
</dbReference>
<accession>A0ABY7GBL7</accession>
<dbReference type="InterPro" id="IPR001841">
    <property type="entry name" value="Znf_RING"/>
</dbReference>
<evidence type="ECO:0000256" key="1">
    <source>
        <dbReference type="ARBA" id="ARBA00022771"/>
    </source>
</evidence>
<evidence type="ECO:0000256" key="2">
    <source>
        <dbReference type="ARBA" id="ARBA00022833"/>
    </source>
</evidence>
<dbReference type="InterPro" id="IPR013083">
    <property type="entry name" value="Znf_RING/FYVE/PHD"/>
</dbReference>
<evidence type="ECO:0000259" key="5">
    <source>
        <dbReference type="PROSITE" id="PS50089"/>
    </source>
</evidence>
<keyword evidence="2" id="KW-0862">Zinc</keyword>
<dbReference type="SUPFAM" id="SSF57850">
    <property type="entry name" value="RING/U-box"/>
    <property type="match status" value="1"/>
</dbReference>
<feature type="compositionally biased region" description="Polar residues" evidence="4">
    <location>
        <begin position="1"/>
        <end position="14"/>
    </location>
</feature>
<dbReference type="Gene3D" id="3.30.40.10">
    <property type="entry name" value="Zinc/RING finger domain, C3HC4 (zinc finger)"/>
    <property type="match status" value="1"/>
</dbReference>
<feature type="domain" description="RING-type" evidence="5">
    <location>
        <begin position="762"/>
        <end position="803"/>
    </location>
</feature>
<keyword evidence="1 3" id="KW-0863">Zinc-finger</keyword>
<name>A0ABY7GBL7_MYAAR</name>
<dbReference type="Pfam" id="PF13639">
    <property type="entry name" value="zf-RING_2"/>
    <property type="match status" value="1"/>
</dbReference>
<dbReference type="PROSITE" id="PS50089">
    <property type="entry name" value="ZF_RING_2"/>
    <property type="match status" value="1"/>
</dbReference>
<sequence>MTSSIQVASRQMTNGDERSGESQLLVSAAPIHVPVSREGGAIPQTSQLQSTNNGQAARLPQTNIGLNVGFCEPVVRHKEFKNKENKTKNGIGVPNNRAGRMRETDALNPIQTSNNSGWKPQLQVKKYDNDVLNGAGAEPQRKVENSSKQKKDNLNRNNYAQTHLMATPPNNSDDSLGVSIPMPSGLDPYCDPRSISHHIYVKNNNVDKNSTGQQRSKGDPIHIRHNGGKIPYAASADVHLDEDETSLKVCDTPNLTQYKNIWAKNSGNVKKSDSKARKESAMIQNDLETDSASGLNENTTLLKLSHPTRIVASPSSGADLQSIVVPYEHKSSRSLSDSSLNLQGTSLNSDSLRSSTGNSPIDLITTISMSMAPASSIQTTPIARPYMVNTDLPSNLPTSMLFGNGSEMSPTEAGHGSMNQDFIMAKRLQDMFDAEAEALLHQRQQEDQEQLNSESQFYGEIDQNFEESAGFRTDDFLPQGAFPHFDSINRTDIAPVYDPNHREGDSLSPHQSAMLSEPAVTEVHAPTVVSLTQENDTRFARRMQEESDAELARFLQEQDESPLMSHNQDSRFAARGQSPYDSHRSLRSLLRHNTRPLQVGPRGFRSQLNNNVADNLRYSRDRPLHNLRNRFRLNEDDDVYDRLDPVHNIAERDGYDIPGGDYYLRYNEFDPDFMQDENGGDRLVSINRDPQLLASLLMTRAPDMMIPGNVDMNDYEALWELAENLGEVRRVGMESADISHLPVHVYQPSATSDSDGDSKTDCLVCMEEFQAGERLKTLPCCHLYHVDCIDEWLRRNAVCPICRQPAISST</sequence>
<feature type="region of interest" description="Disordered" evidence="4">
    <location>
        <begin position="81"/>
        <end position="100"/>
    </location>
</feature>
<evidence type="ECO:0000256" key="3">
    <source>
        <dbReference type="PROSITE-ProRule" id="PRU00175"/>
    </source>
</evidence>
<gene>
    <name evidence="6" type="ORF">MAR_033180</name>
</gene>
<evidence type="ECO:0000256" key="4">
    <source>
        <dbReference type="SAM" id="MobiDB-lite"/>
    </source>
</evidence>
<evidence type="ECO:0000313" key="6">
    <source>
        <dbReference type="EMBL" id="WAR30638.1"/>
    </source>
</evidence>
<proteinExistence type="predicted"/>
<evidence type="ECO:0000313" key="7">
    <source>
        <dbReference type="Proteomes" id="UP001164746"/>
    </source>
</evidence>
<dbReference type="Proteomes" id="UP001164746">
    <property type="component" value="Chromosome 17"/>
</dbReference>